<dbReference type="SUPFAM" id="SSF49723">
    <property type="entry name" value="Lipase/lipooxygenase domain (PLAT/LH2 domain)"/>
    <property type="match status" value="2"/>
</dbReference>
<dbReference type="SMART" id="SM00308">
    <property type="entry name" value="LH2"/>
    <property type="match status" value="1"/>
</dbReference>
<dbReference type="Pfam" id="PF01477">
    <property type="entry name" value="PLAT"/>
    <property type="match status" value="2"/>
</dbReference>
<dbReference type="PANTHER" id="PTHR45901:SF3">
    <property type="entry name" value="LIPOXYGENASE HOMOLOGY DOMAIN-CONTAINING PROTEIN 1"/>
    <property type="match status" value="1"/>
</dbReference>
<name>A0AAD9PGC1_RIDPI</name>
<evidence type="ECO:0000313" key="3">
    <source>
        <dbReference type="EMBL" id="KAK2194038.1"/>
    </source>
</evidence>
<dbReference type="AlphaFoldDB" id="A0AAD9PGC1"/>
<comment type="caution">
    <text evidence="1">Lacks conserved residue(s) required for the propagation of feature annotation.</text>
</comment>
<dbReference type="Proteomes" id="UP001209878">
    <property type="component" value="Unassembled WGS sequence"/>
</dbReference>
<dbReference type="InterPro" id="IPR036392">
    <property type="entry name" value="PLAT/LH2_dom_sf"/>
</dbReference>
<feature type="domain" description="PLAT" evidence="2">
    <location>
        <begin position="2"/>
        <end position="120"/>
    </location>
</feature>
<feature type="domain" description="PLAT" evidence="2">
    <location>
        <begin position="133"/>
        <end position="232"/>
    </location>
</feature>
<dbReference type="Gene3D" id="2.40.180.10">
    <property type="entry name" value="Catalase core domain"/>
    <property type="match status" value="2"/>
</dbReference>
<reference evidence="3" key="1">
    <citation type="journal article" date="2023" name="Mol. Biol. Evol.">
        <title>Third-Generation Sequencing Reveals the Adaptive Role of the Epigenome in Three Deep-Sea Polychaetes.</title>
        <authorList>
            <person name="Perez M."/>
            <person name="Aroh O."/>
            <person name="Sun Y."/>
            <person name="Lan Y."/>
            <person name="Juniper S.K."/>
            <person name="Young C.R."/>
            <person name="Angers B."/>
            <person name="Qian P.Y."/>
        </authorList>
    </citation>
    <scope>NUCLEOTIDE SEQUENCE</scope>
    <source>
        <strain evidence="3">R07B-5</strain>
    </source>
</reference>
<evidence type="ECO:0000313" key="4">
    <source>
        <dbReference type="Proteomes" id="UP001209878"/>
    </source>
</evidence>
<dbReference type="InterPro" id="IPR052970">
    <property type="entry name" value="Inner_ear_hair_cell_LOXHD"/>
</dbReference>
<evidence type="ECO:0000259" key="2">
    <source>
        <dbReference type="PROSITE" id="PS50095"/>
    </source>
</evidence>
<dbReference type="CDD" id="cd01756">
    <property type="entry name" value="PLAT_repeat"/>
    <property type="match status" value="1"/>
</dbReference>
<dbReference type="EMBL" id="JAODUO010000003">
    <property type="protein sequence ID" value="KAK2194038.1"/>
    <property type="molecule type" value="Genomic_DNA"/>
</dbReference>
<dbReference type="InterPro" id="IPR001024">
    <property type="entry name" value="PLAT/LH2_dom"/>
</dbReference>
<protein>
    <recommendedName>
        <fullName evidence="2">PLAT domain-containing protein</fullName>
    </recommendedName>
</protein>
<sequence>MTTYHVYVYTGDKSGAGTDADVYIQLFGDQDDTGTVNLKSSKTHKNKFERNQMDEFVVQAVDIGELQKIKIGHNNANLGGAWFLDKVEIDCPSLGKKWYFLCGKWLAKDEDDGLLERELLPREDSTEDYTPYTPYEITVYTSDISSAGTDADVFVVLFGKEKSTTQKSLCANKQERKQYFERKSVDKFVIELEDVGDTIEKIRVGHDGAGFGAGWHLDKIEVRRLKESAKVS</sequence>
<keyword evidence="4" id="KW-1185">Reference proteome</keyword>
<proteinExistence type="predicted"/>
<dbReference type="PANTHER" id="PTHR45901">
    <property type="entry name" value="PROTEIN CBG12474"/>
    <property type="match status" value="1"/>
</dbReference>
<evidence type="ECO:0000256" key="1">
    <source>
        <dbReference type="PROSITE-ProRule" id="PRU00152"/>
    </source>
</evidence>
<comment type="caution">
    <text evidence="3">The sequence shown here is derived from an EMBL/GenBank/DDBJ whole genome shotgun (WGS) entry which is preliminary data.</text>
</comment>
<gene>
    <name evidence="3" type="ORF">NP493_3g07017</name>
</gene>
<organism evidence="3 4">
    <name type="scientific">Ridgeia piscesae</name>
    <name type="common">Tubeworm</name>
    <dbReference type="NCBI Taxonomy" id="27915"/>
    <lineage>
        <taxon>Eukaryota</taxon>
        <taxon>Metazoa</taxon>
        <taxon>Spiralia</taxon>
        <taxon>Lophotrochozoa</taxon>
        <taxon>Annelida</taxon>
        <taxon>Polychaeta</taxon>
        <taxon>Sedentaria</taxon>
        <taxon>Canalipalpata</taxon>
        <taxon>Sabellida</taxon>
        <taxon>Siboglinidae</taxon>
        <taxon>Ridgeia</taxon>
    </lineage>
</organism>
<accession>A0AAD9PGC1</accession>
<dbReference type="PROSITE" id="PS50095">
    <property type="entry name" value="PLAT"/>
    <property type="match status" value="2"/>
</dbReference>